<reference evidence="2" key="2">
    <citation type="journal article" date="2015" name="Data Brief">
        <title>Shoot transcriptome of the giant reed, Arundo donax.</title>
        <authorList>
            <person name="Barrero R.A."/>
            <person name="Guerrero F.D."/>
            <person name="Moolhuijzen P."/>
            <person name="Goolsby J.A."/>
            <person name="Tidwell J."/>
            <person name="Bellgard S.E."/>
            <person name="Bellgard M.I."/>
        </authorList>
    </citation>
    <scope>NUCLEOTIDE SEQUENCE</scope>
    <source>
        <tissue evidence="2">Shoot tissue taken approximately 20 cm above the soil surface</tissue>
    </source>
</reference>
<sequence length="94" mass="9930">MSLAAATSLPESRRPPSRTSRAPRRPQPRDAAKAGRRVRSPNLRRRCRRAFCPACPARSHRGAPTSPPLGGAAEAAGAEQEASGPLSNSSFRSA</sequence>
<feature type="compositionally biased region" description="Basic residues" evidence="1">
    <location>
        <begin position="34"/>
        <end position="49"/>
    </location>
</feature>
<dbReference type="EMBL" id="GBRH01263642">
    <property type="protein sequence ID" value="JAD34253.1"/>
    <property type="molecule type" value="Transcribed_RNA"/>
</dbReference>
<accession>A0A0A8Z9A1</accession>
<protein>
    <submittedName>
        <fullName evidence="2">Uncharacterized protein</fullName>
    </submittedName>
</protein>
<proteinExistence type="predicted"/>
<reference evidence="2" key="1">
    <citation type="submission" date="2014-09" db="EMBL/GenBank/DDBJ databases">
        <authorList>
            <person name="Magalhaes I.L.F."/>
            <person name="Oliveira U."/>
            <person name="Santos F.R."/>
            <person name="Vidigal T.H.D.A."/>
            <person name="Brescovit A.D."/>
            <person name="Santos A.J."/>
        </authorList>
    </citation>
    <scope>NUCLEOTIDE SEQUENCE</scope>
    <source>
        <tissue evidence="2">Shoot tissue taken approximately 20 cm above the soil surface</tissue>
    </source>
</reference>
<evidence type="ECO:0000256" key="1">
    <source>
        <dbReference type="SAM" id="MobiDB-lite"/>
    </source>
</evidence>
<name>A0A0A8Z9A1_ARUDO</name>
<dbReference type="AlphaFoldDB" id="A0A0A8Z9A1"/>
<organism evidence="2">
    <name type="scientific">Arundo donax</name>
    <name type="common">Giant reed</name>
    <name type="synonym">Donax arundinaceus</name>
    <dbReference type="NCBI Taxonomy" id="35708"/>
    <lineage>
        <taxon>Eukaryota</taxon>
        <taxon>Viridiplantae</taxon>
        <taxon>Streptophyta</taxon>
        <taxon>Embryophyta</taxon>
        <taxon>Tracheophyta</taxon>
        <taxon>Spermatophyta</taxon>
        <taxon>Magnoliopsida</taxon>
        <taxon>Liliopsida</taxon>
        <taxon>Poales</taxon>
        <taxon>Poaceae</taxon>
        <taxon>PACMAD clade</taxon>
        <taxon>Arundinoideae</taxon>
        <taxon>Arundineae</taxon>
        <taxon>Arundo</taxon>
    </lineage>
</organism>
<feature type="compositionally biased region" description="Polar residues" evidence="1">
    <location>
        <begin position="85"/>
        <end position="94"/>
    </location>
</feature>
<feature type="compositionally biased region" description="Low complexity" evidence="1">
    <location>
        <begin position="70"/>
        <end position="82"/>
    </location>
</feature>
<evidence type="ECO:0000313" key="2">
    <source>
        <dbReference type="EMBL" id="JAD34253.1"/>
    </source>
</evidence>
<feature type="region of interest" description="Disordered" evidence="1">
    <location>
        <begin position="1"/>
        <end position="94"/>
    </location>
</feature>